<dbReference type="Proteomes" id="UP000000714">
    <property type="component" value="Segment"/>
</dbReference>
<reference evidence="2 3" key="1">
    <citation type="journal article" date="2007" name="Virology">
        <title>KSY1, a lactococcal phage with a T7-like transcription.</title>
        <authorList>
            <person name="Chopin A."/>
            <person name="Deveau H."/>
            <person name="Ehrlich S.D."/>
            <person name="Moineau S."/>
            <person name="Chopin M.C."/>
        </authorList>
    </citation>
    <scope>NUCLEOTIDE SEQUENCE</scope>
</reference>
<evidence type="ECO:0000313" key="2">
    <source>
        <dbReference type="EMBL" id="ABG21656.1"/>
    </source>
</evidence>
<organism evidence="2 3">
    <name type="scientific">Lactococcus phage KSY1</name>
    <dbReference type="NCBI Taxonomy" id="2913972"/>
    <lineage>
        <taxon>Viruses</taxon>
        <taxon>Duplodnaviria</taxon>
        <taxon>Heunggongvirae</taxon>
        <taxon>Uroviricota</taxon>
        <taxon>Caudoviricetes</taxon>
        <taxon>Chopinvirus</taxon>
        <taxon>Chopinvirus KSY1</taxon>
    </lineage>
</organism>
<gene>
    <name evidence="2" type="ORF">KSY1p113</name>
</gene>
<dbReference type="RefSeq" id="YP_001469112.1">
    <property type="nucleotide sequence ID" value="NC_009817.1"/>
</dbReference>
<protein>
    <submittedName>
        <fullName evidence="2">Gp113</fullName>
    </submittedName>
</protein>
<accession>A6MAH8</accession>
<keyword evidence="3" id="KW-1185">Reference proteome</keyword>
<keyword evidence="1" id="KW-0812">Transmembrane</keyword>
<keyword evidence="1" id="KW-1133">Transmembrane helix</keyword>
<feature type="transmembrane region" description="Helical" evidence="1">
    <location>
        <begin position="7"/>
        <end position="30"/>
    </location>
</feature>
<name>A6MAH8_9CAUD</name>
<dbReference type="GeneID" id="5601993"/>
<dbReference type="KEGG" id="vg:5601993"/>
<dbReference type="EMBL" id="DQ535032">
    <property type="protein sequence ID" value="ABG21656.1"/>
    <property type="molecule type" value="Genomic_DNA"/>
</dbReference>
<evidence type="ECO:0000313" key="3">
    <source>
        <dbReference type="Proteomes" id="UP000000714"/>
    </source>
</evidence>
<proteinExistence type="predicted"/>
<keyword evidence="1" id="KW-0472">Membrane</keyword>
<sequence>MNKTKQALVLTVPTLIFIAIMILIGIYLAWLIIFNTLLGIAISAILIFVLLFLAYRFM</sequence>
<evidence type="ECO:0000256" key="1">
    <source>
        <dbReference type="SAM" id="Phobius"/>
    </source>
</evidence>
<feature type="transmembrane region" description="Helical" evidence="1">
    <location>
        <begin position="36"/>
        <end position="55"/>
    </location>
</feature>